<protein>
    <submittedName>
        <fullName evidence="1">Uncharacterized protein</fullName>
    </submittedName>
</protein>
<dbReference type="Proteomes" id="UP000008782">
    <property type="component" value="Unassembled WGS sequence"/>
</dbReference>
<reference evidence="2" key="1">
    <citation type="journal article" date="2012" name="Nat. Genet.">
        <title>Lifestyle transitions in plant pathogenic Colletotrichum fungi deciphered by genome and transcriptome analyses.</title>
        <authorList>
            <person name="O'Connell R.J."/>
            <person name="Thon M.R."/>
            <person name="Hacquard S."/>
            <person name="Amyotte S.G."/>
            <person name="Kleemann J."/>
            <person name="Torres M.F."/>
            <person name="Damm U."/>
            <person name="Buiate E.A."/>
            <person name="Epstein L."/>
            <person name="Alkan N."/>
            <person name="Altmueller J."/>
            <person name="Alvarado-Balderrama L."/>
            <person name="Bauser C.A."/>
            <person name="Becker C."/>
            <person name="Birren B.W."/>
            <person name="Chen Z."/>
            <person name="Choi J."/>
            <person name="Crouch J.A."/>
            <person name="Duvick J.P."/>
            <person name="Farman M.A."/>
            <person name="Gan P."/>
            <person name="Heiman D."/>
            <person name="Henrissat B."/>
            <person name="Howard R.J."/>
            <person name="Kabbage M."/>
            <person name="Koch C."/>
            <person name="Kracher B."/>
            <person name="Kubo Y."/>
            <person name="Law A.D."/>
            <person name="Lebrun M.-H."/>
            <person name="Lee Y.-H."/>
            <person name="Miyara I."/>
            <person name="Moore N."/>
            <person name="Neumann U."/>
            <person name="Nordstroem K."/>
            <person name="Panaccione D.G."/>
            <person name="Panstruga R."/>
            <person name="Place M."/>
            <person name="Proctor R.H."/>
            <person name="Prusky D."/>
            <person name="Rech G."/>
            <person name="Reinhardt R."/>
            <person name="Rollins J.A."/>
            <person name="Rounsley S."/>
            <person name="Schardl C.L."/>
            <person name="Schwartz D.C."/>
            <person name="Shenoy N."/>
            <person name="Shirasu K."/>
            <person name="Sikhakolli U.R."/>
            <person name="Stueber K."/>
            <person name="Sukno S.A."/>
            <person name="Sweigard J.A."/>
            <person name="Takano Y."/>
            <person name="Takahara H."/>
            <person name="Trail F."/>
            <person name="van der Does H.C."/>
            <person name="Voll L.M."/>
            <person name="Will I."/>
            <person name="Young S."/>
            <person name="Zeng Q."/>
            <person name="Zhang J."/>
            <person name="Zhou S."/>
            <person name="Dickman M.B."/>
            <person name="Schulze-Lefert P."/>
            <person name="Ver Loren van Themaat E."/>
            <person name="Ma L.-J."/>
            <person name="Vaillancourt L.J."/>
        </authorList>
    </citation>
    <scope>NUCLEOTIDE SEQUENCE [LARGE SCALE GENOMIC DNA]</scope>
    <source>
        <strain evidence="2">M1.001 / M2 / FGSC 10212</strain>
    </source>
</reference>
<dbReference type="GeneID" id="24415186"/>
<keyword evidence="2" id="KW-1185">Reference proteome</keyword>
<proteinExistence type="predicted"/>
<organism evidence="2">
    <name type="scientific">Colletotrichum graminicola (strain M1.001 / M2 / FGSC 10212)</name>
    <name type="common">Maize anthracnose fungus</name>
    <name type="synonym">Glomerella graminicola</name>
    <dbReference type="NCBI Taxonomy" id="645133"/>
    <lineage>
        <taxon>Eukaryota</taxon>
        <taxon>Fungi</taxon>
        <taxon>Dikarya</taxon>
        <taxon>Ascomycota</taxon>
        <taxon>Pezizomycotina</taxon>
        <taxon>Sordariomycetes</taxon>
        <taxon>Hypocreomycetidae</taxon>
        <taxon>Glomerellales</taxon>
        <taxon>Glomerellaceae</taxon>
        <taxon>Colletotrichum</taxon>
        <taxon>Colletotrichum graminicola species complex</taxon>
    </lineage>
</organism>
<dbReference type="EMBL" id="GG697382">
    <property type="protein sequence ID" value="EFQ34677.1"/>
    <property type="molecule type" value="Genomic_DNA"/>
</dbReference>
<sequence length="59" mass="7039">MTWGGKYHLLPAWCDSYSRKVVGRKATRFHFQTNVSLYVCTRVPVFTMFRLHMVSFPFH</sequence>
<accession>E3QUY9</accession>
<dbReference type="HOGENOM" id="CLU_2960633_0_0_1"/>
<dbReference type="RefSeq" id="XP_008098697.1">
    <property type="nucleotide sequence ID" value="XM_008100506.1"/>
</dbReference>
<gene>
    <name evidence="1" type="ORF">GLRG_09821</name>
</gene>
<evidence type="ECO:0000313" key="2">
    <source>
        <dbReference type="Proteomes" id="UP000008782"/>
    </source>
</evidence>
<evidence type="ECO:0000313" key="1">
    <source>
        <dbReference type="EMBL" id="EFQ34677.1"/>
    </source>
</evidence>
<name>E3QUY9_COLGM</name>
<dbReference type="AlphaFoldDB" id="E3QUY9"/>
<dbReference type="VEuPathDB" id="FungiDB:GLRG_09821"/>